<protein>
    <submittedName>
        <fullName evidence="2">Uncharacterized protein</fullName>
    </submittedName>
</protein>
<reference evidence="2" key="1">
    <citation type="submission" date="2022-01" db="EMBL/GenBank/DDBJ databases">
        <authorList>
            <person name="King R."/>
        </authorList>
    </citation>
    <scope>NUCLEOTIDE SEQUENCE</scope>
</reference>
<gene>
    <name evidence="2" type="ORF">PSYICH_LOCUS7052</name>
</gene>
<accession>A0A9P0GDH7</accession>
<organism evidence="2 3">
    <name type="scientific">Psylliodes chrysocephalus</name>
    <dbReference type="NCBI Taxonomy" id="3402493"/>
    <lineage>
        <taxon>Eukaryota</taxon>
        <taxon>Metazoa</taxon>
        <taxon>Ecdysozoa</taxon>
        <taxon>Arthropoda</taxon>
        <taxon>Hexapoda</taxon>
        <taxon>Insecta</taxon>
        <taxon>Pterygota</taxon>
        <taxon>Neoptera</taxon>
        <taxon>Endopterygota</taxon>
        <taxon>Coleoptera</taxon>
        <taxon>Polyphaga</taxon>
        <taxon>Cucujiformia</taxon>
        <taxon>Chrysomeloidea</taxon>
        <taxon>Chrysomelidae</taxon>
        <taxon>Galerucinae</taxon>
        <taxon>Alticini</taxon>
        <taxon>Psylliodes</taxon>
    </lineage>
</organism>
<feature type="compositionally biased region" description="Low complexity" evidence="1">
    <location>
        <begin position="32"/>
        <end position="45"/>
    </location>
</feature>
<dbReference type="EMBL" id="OV651814">
    <property type="protein sequence ID" value="CAH1106926.1"/>
    <property type="molecule type" value="Genomic_DNA"/>
</dbReference>
<keyword evidence="3" id="KW-1185">Reference proteome</keyword>
<dbReference type="Proteomes" id="UP001153636">
    <property type="component" value="Chromosome 2"/>
</dbReference>
<evidence type="ECO:0000313" key="2">
    <source>
        <dbReference type="EMBL" id="CAH1106926.1"/>
    </source>
</evidence>
<evidence type="ECO:0000256" key="1">
    <source>
        <dbReference type="SAM" id="MobiDB-lite"/>
    </source>
</evidence>
<proteinExistence type="predicted"/>
<feature type="compositionally biased region" description="Polar residues" evidence="1">
    <location>
        <begin position="65"/>
        <end position="78"/>
    </location>
</feature>
<feature type="region of interest" description="Disordered" evidence="1">
    <location>
        <begin position="1"/>
        <end position="109"/>
    </location>
</feature>
<evidence type="ECO:0000313" key="3">
    <source>
        <dbReference type="Proteomes" id="UP001153636"/>
    </source>
</evidence>
<name>A0A9P0GDH7_9CUCU</name>
<dbReference type="AlphaFoldDB" id="A0A9P0GDH7"/>
<sequence>MMFYEKYSKPRKIYTTTKKEDMRPSSQLSGESTPSSFSSVWSSYSQIMSPTEVVEDGETPGPSKRVNTPAESPRNITTEAPGRSKTPNTPAVGGAPLSAFGHDKKRKRAQDIVGEVGPIVGVANSIMERLSKKEQNVNSTFVAYVYEELHKMSEEEAKKKENKY</sequence>